<gene>
    <name evidence="4" type="ORF">C2845_PM01G33440</name>
</gene>
<evidence type="ECO:0000313" key="5">
    <source>
        <dbReference type="Proteomes" id="UP000275267"/>
    </source>
</evidence>
<dbReference type="EMBL" id="PQIB02000001">
    <property type="protein sequence ID" value="RLN42675.1"/>
    <property type="molecule type" value="Genomic_DNA"/>
</dbReference>
<evidence type="ECO:0000313" key="4">
    <source>
        <dbReference type="EMBL" id="RLN42675.1"/>
    </source>
</evidence>
<dbReference type="GO" id="GO:0010268">
    <property type="term" value="P:brassinosteroid homeostasis"/>
    <property type="evidence" value="ECO:0007669"/>
    <property type="project" value="TreeGrafter"/>
</dbReference>
<dbReference type="InterPro" id="IPR001128">
    <property type="entry name" value="Cyt_P450"/>
</dbReference>
<sequence>MNPTVYEDPSVFNPWRWNGTPEPVGGSKDFMAFGGGVRQCVGADFAKLQMSIFLHCLLTKYRWKAISGGTMVFYPGLRFPDGFHIHLLPKD</sequence>
<proteinExistence type="inferred from homology"/>
<dbReference type="GO" id="GO:0004497">
    <property type="term" value="F:monooxygenase activity"/>
    <property type="evidence" value="ECO:0007669"/>
    <property type="project" value="UniProtKB-KW"/>
</dbReference>
<accession>A0A3L6TT15</accession>
<comment type="caution">
    <text evidence="4">The sequence shown here is derived from an EMBL/GenBank/DDBJ whole genome shotgun (WGS) entry which is preliminary data.</text>
</comment>
<protein>
    <submittedName>
        <fullName evidence="4">Uncharacterized protein</fullName>
    </submittedName>
</protein>
<dbReference type="GO" id="GO:0020037">
    <property type="term" value="F:heme binding"/>
    <property type="evidence" value="ECO:0007669"/>
    <property type="project" value="InterPro"/>
</dbReference>
<keyword evidence="2 3" id="KW-0408">Iron</keyword>
<reference evidence="5" key="1">
    <citation type="journal article" date="2019" name="Nat. Commun.">
        <title>The genome of broomcorn millet.</title>
        <authorList>
            <person name="Zou C."/>
            <person name="Miki D."/>
            <person name="Li D."/>
            <person name="Tang Q."/>
            <person name="Xiao L."/>
            <person name="Rajput S."/>
            <person name="Deng P."/>
            <person name="Jia W."/>
            <person name="Huang R."/>
            <person name="Zhang M."/>
            <person name="Sun Y."/>
            <person name="Hu J."/>
            <person name="Fu X."/>
            <person name="Schnable P.S."/>
            <person name="Li F."/>
            <person name="Zhang H."/>
            <person name="Feng B."/>
            <person name="Zhu X."/>
            <person name="Liu R."/>
            <person name="Schnable J.C."/>
            <person name="Zhu J.-K."/>
            <person name="Zhang H."/>
        </authorList>
    </citation>
    <scope>NUCLEOTIDE SEQUENCE [LARGE SCALE GENOMIC DNA]</scope>
</reference>
<keyword evidence="3" id="KW-0503">Monooxygenase</keyword>
<dbReference type="GO" id="GO:0005506">
    <property type="term" value="F:iron ion binding"/>
    <property type="evidence" value="ECO:0007669"/>
    <property type="project" value="InterPro"/>
</dbReference>
<name>A0A3L6TT15_PANMI</name>
<dbReference type="OrthoDB" id="689120at2759"/>
<keyword evidence="5" id="KW-1185">Reference proteome</keyword>
<dbReference type="Pfam" id="PF00067">
    <property type="entry name" value="p450"/>
    <property type="match status" value="1"/>
</dbReference>
<dbReference type="STRING" id="4540.A0A3L6TT15"/>
<dbReference type="PANTHER" id="PTHR24286:SF81">
    <property type="entry name" value="CYTOCHROME P450 FAMILY PROTEIN, EXPRESSED"/>
    <property type="match status" value="1"/>
</dbReference>
<organism evidence="4 5">
    <name type="scientific">Panicum miliaceum</name>
    <name type="common">Proso millet</name>
    <name type="synonym">Broomcorn millet</name>
    <dbReference type="NCBI Taxonomy" id="4540"/>
    <lineage>
        <taxon>Eukaryota</taxon>
        <taxon>Viridiplantae</taxon>
        <taxon>Streptophyta</taxon>
        <taxon>Embryophyta</taxon>
        <taxon>Tracheophyta</taxon>
        <taxon>Spermatophyta</taxon>
        <taxon>Magnoliopsida</taxon>
        <taxon>Liliopsida</taxon>
        <taxon>Poales</taxon>
        <taxon>Poaceae</taxon>
        <taxon>PACMAD clade</taxon>
        <taxon>Panicoideae</taxon>
        <taxon>Panicodae</taxon>
        <taxon>Paniceae</taxon>
        <taxon>Panicinae</taxon>
        <taxon>Panicum</taxon>
        <taxon>Panicum sect. Panicum</taxon>
    </lineage>
</organism>
<evidence type="ECO:0000256" key="3">
    <source>
        <dbReference type="RuleBase" id="RU000461"/>
    </source>
</evidence>
<dbReference type="GO" id="GO:0016132">
    <property type="term" value="P:brassinosteroid biosynthetic process"/>
    <property type="evidence" value="ECO:0007669"/>
    <property type="project" value="TreeGrafter"/>
</dbReference>
<dbReference type="AlphaFoldDB" id="A0A3L6TT15"/>
<dbReference type="GO" id="GO:0016125">
    <property type="term" value="P:sterol metabolic process"/>
    <property type="evidence" value="ECO:0007669"/>
    <property type="project" value="TreeGrafter"/>
</dbReference>
<comment type="similarity">
    <text evidence="3">Belongs to the cytochrome P450 family.</text>
</comment>
<dbReference type="SUPFAM" id="SSF48264">
    <property type="entry name" value="Cytochrome P450"/>
    <property type="match status" value="1"/>
</dbReference>
<keyword evidence="3" id="KW-0349">Heme</keyword>
<keyword evidence="3" id="KW-0560">Oxidoreductase</keyword>
<dbReference type="PANTHER" id="PTHR24286">
    <property type="entry name" value="CYTOCHROME P450 26"/>
    <property type="match status" value="1"/>
</dbReference>
<keyword evidence="1 3" id="KW-0479">Metal-binding</keyword>
<dbReference type="Gene3D" id="1.10.630.10">
    <property type="entry name" value="Cytochrome P450"/>
    <property type="match status" value="1"/>
</dbReference>
<evidence type="ECO:0000256" key="2">
    <source>
        <dbReference type="ARBA" id="ARBA00023004"/>
    </source>
</evidence>
<dbReference type="InterPro" id="IPR036396">
    <property type="entry name" value="Cyt_P450_sf"/>
</dbReference>
<dbReference type="GO" id="GO:0016705">
    <property type="term" value="F:oxidoreductase activity, acting on paired donors, with incorporation or reduction of molecular oxygen"/>
    <property type="evidence" value="ECO:0007669"/>
    <property type="project" value="InterPro"/>
</dbReference>
<evidence type="ECO:0000256" key="1">
    <source>
        <dbReference type="ARBA" id="ARBA00022723"/>
    </source>
</evidence>
<dbReference type="InterPro" id="IPR017972">
    <property type="entry name" value="Cyt_P450_CS"/>
</dbReference>
<dbReference type="PROSITE" id="PS00086">
    <property type="entry name" value="CYTOCHROME_P450"/>
    <property type="match status" value="1"/>
</dbReference>
<dbReference type="Proteomes" id="UP000275267">
    <property type="component" value="Unassembled WGS sequence"/>
</dbReference>